<feature type="chain" id="PRO_5044859896" description="Secreted protein" evidence="1">
    <location>
        <begin position="21"/>
        <end position="274"/>
    </location>
</feature>
<keyword evidence="3" id="KW-1185">Reference proteome</keyword>
<proteinExistence type="predicted"/>
<keyword evidence="1" id="KW-0732">Signal</keyword>
<dbReference type="EMBL" id="JBJQND010000008">
    <property type="protein sequence ID" value="KAL3869052.1"/>
    <property type="molecule type" value="Genomic_DNA"/>
</dbReference>
<organism evidence="2 3">
    <name type="scientific">Sinanodonta woodiana</name>
    <name type="common">Chinese pond mussel</name>
    <name type="synonym">Anodonta woodiana</name>
    <dbReference type="NCBI Taxonomy" id="1069815"/>
    <lineage>
        <taxon>Eukaryota</taxon>
        <taxon>Metazoa</taxon>
        <taxon>Spiralia</taxon>
        <taxon>Lophotrochozoa</taxon>
        <taxon>Mollusca</taxon>
        <taxon>Bivalvia</taxon>
        <taxon>Autobranchia</taxon>
        <taxon>Heteroconchia</taxon>
        <taxon>Palaeoheterodonta</taxon>
        <taxon>Unionida</taxon>
        <taxon>Unionoidea</taxon>
        <taxon>Unionidae</taxon>
        <taxon>Unioninae</taxon>
        <taxon>Sinanodonta</taxon>
    </lineage>
</organism>
<name>A0ABD3W598_SINWO</name>
<evidence type="ECO:0000256" key="1">
    <source>
        <dbReference type="SAM" id="SignalP"/>
    </source>
</evidence>
<evidence type="ECO:0000313" key="2">
    <source>
        <dbReference type="EMBL" id="KAL3869052.1"/>
    </source>
</evidence>
<comment type="caution">
    <text evidence="2">The sequence shown here is derived from an EMBL/GenBank/DDBJ whole genome shotgun (WGS) entry which is preliminary data.</text>
</comment>
<evidence type="ECO:0000313" key="3">
    <source>
        <dbReference type="Proteomes" id="UP001634394"/>
    </source>
</evidence>
<gene>
    <name evidence="2" type="ORF">ACJMK2_041779</name>
</gene>
<evidence type="ECO:0008006" key="4">
    <source>
        <dbReference type="Google" id="ProtNLM"/>
    </source>
</evidence>
<sequence length="274" mass="29601">MKLTLAFTLFIMAVNGHVLGGNNWMLPSNVGSKPTDENNANGKNQSSQGSGIGIGLGGGSVNLDLLHVLGGLNLANSMNTNNLLSNIVGNLAAQSLTGGQGGQNEGRDGELTGLLQKLVQKQGQDQIQGSGPAGKKIPDEVKGMIEMTHLEKLYAALKIVGAVKETEAEFRKSMEYLCLAVRSVYRFAEMHNASVYNGTDEEMKQGRPKFDSMTEEDKLKFMVNLLGTNMPRFNQAFLFLADWSCQSGYEYEQAVEAVKKMAEEAKGNNQSDSV</sequence>
<dbReference type="Proteomes" id="UP001634394">
    <property type="component" value="Unassembled WGS sequence"/>
</dbReference>
<reference evidence="2 3" key="1">
    <citation type="submission" date="2024-11" db="EMBL/GenBank/DDBJ databases">
        <title>Chromosome-level genome assembly of the freshwater bivalve Anodonta woodiana.</title>
        <authorList>
            <person name="Chen X."/>
        </authorList>
    </citation>
    <scope>NUCLEOTIDE SEQUENCE [LARGE SCALE GENOMIC DNA]</scope>
    <source>
        <strain evidence="2">MN2024</strain>
        <tissue evidence="2">Gills</tissue>
    </source>
</reference>
<dbReference type="AlphaFoldDB" id="A0ABD3W598"/>
<accession>A0ABD3W598</accession>
<protein>
    <recommendedName>
        <fullName evidence="4">Secreted protein</fullName>
    </recommendedName>
</protein>
<feature type="signal peptide" evidence="1">
    <location>
        <begin position="1"/>
        <end position="20"/>
    </location>
</feature>